<dbReference type="InterPro" id="IPR036736">
    <property type="entry name" value="ACP-like_sf"/>
</dbReference>
<dbReference type="InterPro" id="IPR025110">
    <property type="entry name" value="AMP-bd_C"/>
</dbReference>
<dbReference type="InterPro" id="IPR001242">
    <property type="entry name" value="Condensation_dom"/>
</dbReference>
<dbReference type="Gene3D" id="3.30.559.10">
    <property type="entry name" value="Chloramphenicol acetyltransferase-like domain"/>
    <property type="match status" value="1"/>
</dbReference>
<dbReference type="SUPFAM" id="SSF47336">
    <property type="entry name" value="ACP-like"/>
    <property type="match status" value="1"/>
</dbReference>
<dbReference type="InterPro" id="IPR023213">
    <property type="entry name" value="CAT-like_dom_sf"/>
</dbReference>
<dbReference type="Pfam" id="PF00550">
    <property type="entry name" value="PP-binding"/>
    <property type="match status" value="1"/>
</dbReference>
<dbReference type="SMART" id="SM00823">
    <property type="entry name" value="PKS_PP"/>
    <property type="match status" value="1"/>
</dbReference>
<dbReference type="InterPro" id="IPR045851">
    <property type="entry name" value="AMP-bd_C_sf"/>
</dbReference>
<organism evidence="6 7">
    <name type="scientific">Streptomyces lavendulocolor</name>
    <dbReference type="NCBI Taxonomy" id="67316"/>
    <lineage>
        <taxon>Bacteria</taxon>
        <taxon>Bacillati</taxon>
        <taxon>Actinomycetota</taxon>
        <taxon>Actinomycetes</taxon>
        <taxon>Kitasatosporales</taxon>
        <taxon>Streptomycetaceae</taxon>
        <taxon>Streptomyces</taxon>
    </lineage>
</organism>
<dbReference type="SUPFAM" id="SSF51735">
    <property type="entry name" value="NAD(P)-binding Rossmann-fold domains"/>
    <property type="match status" value="1"/>
</dbReference>
<gene>
    <name evidence="6" type="ORF">ABZ508_27250</name>
</gene>
<protein>
    <submittedName>
        <fullName evidence="6">Condensation domain-containing protein</fullName>
    </submittedName>
</protein>
<comment type="cofactor">
    <cofactor evidence="1">
        <name>pantetheine 4'-phosphate</name>
        <dbReference type="ChEBI" id="CHEBI:47942"/>
    </cofactor>
</comment>
<reference evidence="6 7" key="1">
    <citation type="submission" date="2024-06" db="EMBL/GenBank/DDBJ databases">
        <title>The Natural Products Discovery Center: Release of the First 8490 Sequenced Strains for Exploring Actinobacteria Biosynthetic Diversity.</title>
        <authorList>
            <person name="Kalkreuter E."/>
            <person name="Kautsar S.A."/>
            <person name="Yang D."/>
            <person name="Bader C.D."/>
            <person name="Teijaro C.N."/>
            <person name="Fluegel L."/>
            <person name="Davis C.M."/>
            <person name="Simpson J.R."/>
            <person name="Lauterbach L."/>
            <person name="Steele A.D."/>
            <person name="Gui C."/>
            <person name="Meng S."/>
            <person name="Li G."/>
            <person name="Viehrig K."/>
            <person name="Ye F."/>
            <person name="Su P."/>
            <person name="Kiefer A.F."/>
            <person name="Nichols A."/>
            <person name="Cepeda A.J."/>
            <person name="Yan W."/>
            <person name="Fan B."/>
            <person name="Jiang Y."/>
            <person name="Adhikari A."/>
            <person name="Zheng C.-J."/>
            <person name="Schuster L."/>
            <person name="Cowan T.M."/>
            <person name="Smanski M.J."/>
            <person name="Chevrette M.G."/>
            <person name="De Carvalho L.P.S."/>
            <person name="Shen B."/>
        </authorList>
    </citation>
    <scope>NUCLEOTIDE SEQUENCE [LARGE SCALE GENOMIC DNA]</scope>
    <source>
        <strain evidence="6 7">NPDC006337</strain>
    </source>
</reference>
<dbReference type="PANTHER" id="PTHR45527">
    <property type="entry name" value="NONRIBOSOMAL PEPTIDE SYNTHETASE"/>
    <property type="match status" value="1"/>
</dbReference>
<dbReference type="RefSeq" id="WP_359807323.1">
    <property type="nucleotide sequence ID" value="NZ_JBEXZQ010000073.1"/>
</dbReference>
<dbReference type="Gene3D" id="3.40.50.720">
    <property type="entry name" value="NAD(P)-binding Rossmann-like Domain"/>
    <property type="match status" value="1"/>
</dbReference>
<proteinExistence type="predicted"/>
<keyword evidence="7" id="KW-1185">Reference proteome</keyword>
<dbReference type="Gene3D" id="3.30.559.30">
    <property type="entry name" value="Nonribosomal peptide synthetase, condensation domain"/>
    <property type="match status" value="1"/>
</dbReference>
<feature type="region of interest" description="Disordered" evidence="4">
    <location>
        <begin position="1"/>
        <end position="78"/>
    </location>
</feature>
<dbReference type="Proteomes" id="UP001550378">
    <property type="component" value="Unassembled WGS sequence"/>
</dbReference>
<dbReference type="EMBL" id="JBEXZR010000031">
    <property type="protein sequence ID" value="MEU0711063.1"/>
    <property type="molecule type" value="Genomic_DNA"/>
</dbReference>
<dbReference type="Pfam" id="PF13193">
    <property type="entry name" value="AMP-binding_C"/>
    <property type="match status" value="1"/>
</dbReference>
<evidence type="ECO:0000256" key="4">
    <source>
        <dbReference type="SAM" id="MobiDB-lite"/>
    </source>
</evidence>
<evidence type="ECO:0000259" key="5">
    <source>
        <dbReference type="PROSITE" id="PS50075"/>
    </source>
</evidence>
<dbReference type="SUPFAM" id="SSF52777">
    <property type="entry name" value="CoA-dependent acyltransferases"/>
    <property type="match status" value="2"/>
</dbReference>
<dbReference type="Pfam" id="PF01370">
    <property type="entry name" value="Epimerase"/>
    <property type="match status" value="1"/>
</dbReference>
<evidence type="ECO:0000256" key="2">
    <source>
        <dbReference type="ARBA" id="ARBA00022450"/>
    </source>
</evidence>
<dbReference type="Gene3D" id="1.10.1200.10">
    <property type="entry name" value="ACP-like"/>
    <property type="match status" value="1"/>
</dbReference>
<dbReference type="PROSITE" id="PS50075">
    <property type="entry name" value="CARRIER"/>
    <property type="match status" value="1"/>
</dbReference>
<name>A0ABV2WCJ6_9ACTN</name>
<accession>A0ABV2WCJ6</accession>
<dbReference type="CDD" id="cd19531">
    <property type="entry name" value="LCL_NRPS-like"/>
    <property type="match status" value="1"/>
</dbReference>
<comment type="caution">
    <text evidence="6">The sequence shown here is derived from an EMBL/GenBank/DDBJ whole genome shotgun (WGS) entry which is preliminary data.</text>
</comment>
<dbReference type="InterPro" id="IPR009081">
    <property type="entry name" value="PP-bd_ACP"/>
</dbReference>
<evidence type="ECO:0000313" key="7">
    <source>
        <dbReference type="Proteomes" id="UP001550378"/>
    </source>
</evidence>
<evidence type="ECO:0000256" key="1">
    <source>
        <dbReference type="ARBA" id="ARBA00001957"/>
    </source>
</evidence>
<feature type="compositionally biased region" description="Low complexity" evidence="4">
    <location>
        <begin position="1"/>
        <end position="48"/>
    </location>
</feature>
<dbReference type="SUPFAM" id="SSF56801">
    <property type="entry name" value="Acetyl-CoA synthetase-like"/>
    <property type="match status" value="1"/>
</dbReference>
<evidence type="ECO:0000256" key="3">
    <source>
        <dbReference type="ARBA" id="ARBA00022553"/>
    </source>
</evidence>
<dbReference type="InterPro" id="IPR036291">
    <property type="entry name" value="NAD(P)-bd_dom_sf"/>
</dbReference>
<dbReference type="PANTHER" id="PTHR45527:SF1">
    <property type="entry name" value="FATTY ACID SYNTHASE"/>
    <property type="match status" value="1"/>
</dbReference>
<dbReference type="InterPro" id="IPR001509">
    <property type="entry name" value="Epimerase_deHydtase"/>
</dbReference>
<keyword evidence="2" id="KW-0596">Phosphopantetheine</keyword>
<feature type="region of interest" description="Disordered" evidence="4">
    <location>
        <begin position="500"/>
        <end position="542"/>
    </location>
</feature>
<keyword evidence="3" id="KW-0597">Phosphoprotein</keyword>
<feature type="compositionally biased region" description="Gly residues" evidence="4">
    <location>
        <begin position="525"/>
        <end position="536"/>
    </location>
</feature>
<dbReference type="InterPro" id="IPR020806">
    <property type="entry name" value="PKS_PP-bd"/>
</dbReference>
<dbReference type="Pfam" id="PF00668">
    <property type="entry name" value="Condensation"/>
    <property type="match status" value="1"/>
</dbReference>
<evidence type="ECO:0000313" key="6">
    <source>
        <dbReference type="EMBL" id="MEU0711063.1"/>
    </source>
</evidence>
<sequence>MASDTPAAGDTATPGGGMPPAVGAPEPAGGSSTPGGTPAAASSAALQEELLRRARARGAGRPTVPATGARTDDGPAPLSHAQRRMWLMDRLGHGDASYSVPFATRLRGPLDVEALGTALTALVRRHEVLRTRYGQRDGEPFQEALPAPGPIGARVVDAAPERARDLLVEEARRPFDLSAGPLPRLLVLRHGPEDHTVLLTFHHIAVDGASLEVVARDLTRLYTAALGGTEPEPVPAPPRYADFARHEHASADRFEEGLRHWTARLEGAAPPALPRPVRPPADVAERPAGVRTLPLAPHVPGALRALGAAHRATLFTVALAASFAAMHRLTGEDDLLIGVAGTHRRGTDMRELVGLCVNTLPVRVDTSGDPAFTVLLERVRDALLEAQSHRDVPFDLVVERLGAAARAADGTALVRVTADVVAEPTVLRLPGTEGTYVDVGVGEAKFDLSFGLLDTEGPAALVQYGRAALDEPAAAALADGYAALLTAVAADPGLRLSRLPATAPEHGPGRPVAGTAAGRPDGTDCAGGTGGTGGTDGPDAHPAQALLRAHPEVADAVVVEPAGGPLLAYAVPRRIGGPSRAELRSYLRASLPAASVPVTVTPLDAVPRTPQGAPDVARLPGMPSVPAPAGPRAEAVTEAFAAVLGCPPPGPDDDFFVLGGHSLAAVRLAERLRGALRLPLTGLDVLQARTPRAVVALLDGRAEERAAAAAVPARRARPRGTREGTVLVTGGTGGVGAFVLRELAARGRPVLALARPESAHLVAGDGVDVVEGDLADPEGLAAAVARADAVIHAACTFTRPEVDVAAMEAMVRAWERGPFVFVSSVDAYGHPADDLVEEESPSRQPLSPYGRAKLDCERLLLDAAGTGGRGGASAVRSPLVWGPHDRLRDQLRWGATGVLYQAVREGRPVTLPAPGSHGHAWYGAPWVHAAALARAVTSCLDAPVHGVANAVGGHVSWRDLTTHLAGLLHAGDPEARDGVVRAIRETVEVHPDLDHHWRYRAERLAPALREHPGEDWRTVLRAMVAPSGS</sequence>
<feature type="domain" description="Carrier" evidence="5">
    <location>
        <begin position="627"/>
        <end position="702"/>
    </location>
</feature>
<dbReference type="Gene3D" id="3.30.300.30">
    <property type="match status" value="1"/>
</dbReference>